<reference evidence="1 2" key="1">
    <citation type="submission" date="2019-03" db="EMBL/GenBank/DDBJ databases">
        <title>Nitrincola sp. nov. isolated from an Indian soda lake.</title>
        <authorList>
            <person name="Joshi A."/>
            <person name="Thite S.V."/>
            <person name="Joseph N."/>
            <person name="Dhotre D."/>
            <person name="Moorthy M."/>
            <person name="Shouche Y.S."/>
        </authorList>
    </citation>
    <scope>NUCLEOTIDE SEQUENCE [LARGE SCALE GENOMIC DNA]</scope>
    <source>
        <strain evidence="1 2">MEB193</strain>
    </source>
</reference>
<evidence type="ECO:0000313" key="2">
    <source>
        <dbReference type="Proteomes" id="UP000325302"/>
    </source>
</evidence>
<dbReference type="EMBL" id="SMRS01000005">
    <property type="protein sequence ID" value="KAA0874649.1"/>
    <property type="molecule type" value="Genomic_DNA"/>
</dbReference>
<dbReference type="Pfam" id="PF08856">
    <property type="entry name" value="DUF1826"/>
    <property type="match status" value="1"/>
</dbReference>
<evidence type="ECO:0000313" key="1">
    <source>
        <dbReference type="EMBL" id="KAA0874649.1"/>
    </source>
</evidence>
<protein>
    <submittedName>
        <fullName evidence="1">DUF1826 domain-containing protein</fullName>
    </submittedName>
</protein>
<dbReference type="Proteomes" id="UP000325302">
    <property type="component" value="Unassembled WGS sequence"/>
</dbReference>
<dbReference type="InterPro" id="IPR014955">
    <property type="entry name" value="DUF1826"/>
</dbReference>
<comment type="caution">
    <text evidence="1">The sequence shown here is derived from an EMBL/GenBank/DDBJ whole genome shotgun (WGS) entry which is preliminary data.</text>
</comment>
<name>A0A5A9W372_9GAMM</name>
<keyword evidence="2" id="KW-1185">Reference proteome</keyword>
<organism evidence="1 2">
    <name type="scientific">Nitrincola tapanii</name>
    <dbReference type="NCBI Taxonomy" id="1708751"/>
    <lineage>
        <taxon>Bacteria</taxon>
        <taxon>Pseudomonadati</taxon>
        <taxon>Pseudomonadota</taxon>
        <taxon>Gammaproteobacteria</taxon>
        <taxon>Oceanospirillales</taxon>
        <taxon>Oceanospirillaceae</taxon>
        <taxon>Nitrincola</taxon>
    </lineage>
</organism>
<dbReference type="AlphaFoldDB" id="A0A5A9W372"/>
<gene>
    <name evidence="1" type="ORF">E1H14_07410</name>
</gene>
<dbReference type="OrthoDB" id="5342505at2"/>
<sequence length="220" mass="25152">MLYHNNYFCYEKSIMALVEPQPIQPQFCYEASQPRALSQIYQPATQIAVWHGDWGVEALNYVESLRDLQSALSLRQILQPQELSDYLQSSLPTAEGKQALIEGISLVGDMFGYLFELDRLGFRLAILEQAMCPKFHRDQVPCRLVCTLRGAATEWLDGKQAYDWMQNPAAESTCHQLQTGHVALLKGKGWLNNEDQGLVHRSPQVKKGDWRLFFSMDFAH</sequence>
<accession>A0A5A9W372</accession>
<proteinExistence type="predicted"/>